<comment type="caution">
    <text evidence="11">The sequence shown here is derived from an EMBL/GenBank/DDBJ whole genome shotgun (WGS) entry which is preliminary data.</text>
</comment>
<dbReference type="AlphaFoldDB" id="A0AAN9Y1N4"/>
<reference evidence="11 12" key="1">
    <citation type="submission" date="2024-03" db="EMBL/GenBank/DDBJ databases">
        <title>Adaptation during the transition from Ophiocordyceps entomopathogen to insect associate is accompanied by gene loss and intensified selection.</title>
        <authorList>
            <person name="Ward C.M."/>
            <person name="Onetto C.A."/>
            <person name="Borneman A.R."/>
        </authorList>
    </citation>
    <scope>NUCLEOTIDE SEQUENCE [LARGE SCALE GENOMIC DNA]</scope>
    <source>
        <strain evidence="11">AWRI1</strain>
        <tissue evidence="11">Single Adult Female</tissue>
    </source>
</reference>
<dbReference type="PRINTS" id="PR00171">
    <property type="entry name" value="SUGRTRNSPORT"/>
</dbReference>
<feature type="transmembrane region" description="Helical" evidence="9">
    <location>
        <begin position="337"/>
        <end position="361"/>
    </location>
</feature>
<dbReference type="GO" id="GO:0022857">
    <property type="term" value="F:transmembrane transporter activity"/>
    <property type="evidence" value="ECO:0007669"/>
    <property type="project" value="InterPro"/>
</dbReference>
<feature type="transmembrane region" description="Helical" evidence="9">
    <location>
        <begin position="480"/>
        <end position="501"/>
    </location>
</feature>
<feature type="transmembrane region" description="Helical" evidence="9">
    <location>
        <begin position="227"/>
        <end position="245"/>
    </location>
</feature>
<keyword evidence="3 9" id="KW-0812">Transmembrane</keyword>
<name>A0AAN9Y1N4_9HEMI</name>
<dbReference type="PROSITE" id="PS50850">
    <property type="entry name" value="MFS"/>
    <property type="match status" value="1"/>
</dbReference>
<proteinExistence type="inferred from homology"/>
<feature type="transmembrane region" description="Helical" evidence="9">
    <location>
        <begin position="251"/>
        <end position="272"/>
    </location>
</feature>
<feature type="transmembrane region" description="Helical" evidence="9">
    <location>
        <begin position="168"/>
        <end position="188"/>
    </location>
</feature>
<feature type="transmembrane region" description="Helical" evidence="9">
    <location>
        <begin position="194"/>
        <end position="215"/>
    </location>
</feature>
<dbReference type="InterPro" id="IPR003663">
    <property type="entry name" value="Sugar/inositol_transpt"/>
</dbReference>
<evidence type="ECO:0000256" key="4">
    <source>
        <dbReference type="ARBA" id="ARBA00022989"/>
    </source>
</evidence>
<dbReference type="PANTHER" id="PTHR48021:SF47">
    <property type="entry name" value="GH17672P"/>
    <property type="match status" value="1"/>
</dbReference>
<dbReference type="InterPro" id="IPR005828">
    <property type="entry name" value="MFS_sugar_transport-like"/>
</dbReference>
<evidence type="ECO:0000256" key="9">
    <source>
        <dbReference type="SAM" id="Phobius"/>
    </source>
</evidence>
<evidence type="ECO:0000256" key="6">
    <source>
        <dbReference type="ARBA" id="ARBA00023180"/>
    </source>
</evidence>
<gene>
    <name evidence="11" type="ORF">V9T40_013919</name>
</gene>
<evidence type="ECO:0000256" key="8">
    <source>
        <dbReference type="SAM" id="MobiDB-lite"/>
    </source>
</evidence>
<keyword evidence="4 9" id="KW-1133">Transmembrane helix</keyword>
<protein>
    <recommendedName>
        <fullName evidence="10">Major facilitator superfamily (MFS) profile domain-containing protein</fullName>
    </recommendedName>
</protein>
<evidence type="ECO:0000256" key="3">
    <source>
        <dbReference type="ARBA" id="ARBA00022692"/>
    </source>
</evidence>
<sequence>MNNRERYSTTKKPIAKTELMQRSYEQSVNRQQRNLESTAHADNYKYPPATNIHQMSHYGTNPNLNKDLDSNPVNLQLIPANTLSINLQSQIFNLLTSQKPGTQANLAALAAGCVLTWTSPTIPKITIPGEKVQITEDEAAWIISLVPLGATFGPFIASFIVNKLGRKWTILADMFLFLISWSVLAYSTRIYCLYLARFLAGIAVGIVFTVVPMYVAEISPLHLRGALGSLMQFFLSVGFLMSYIIGPGTSYLEFIAVLAAVPLFCILIFVWVPETPYHLLNKNQKQEALKSLEWLRGYPERILMQSEITDILAAADEARHNKGSFKILFTNKGSLKALYYACALAFFQQMSGVNVVIFSAQSIFNSTGTGTETTTTESKDATTNTIIIGAVMAVTAGLTAPIAKLCGIRNLLCFSAIGEAISLGALGLFFYLKDNNQDVSAISWLPVASLVTFIIVYSVGFGPFVWVIMAEIFAAHLKSIATAVTAAFCWFLSFLLTRYFNAFTKAFGLWAAFWMFSIFCLLALIFVVFQLPNTEGKSYQEIQEMITGKKKSDFSDVKV</sequence>
<keyword evidence="6" id="KW-0325">Glycoprotein</keyword>
<dbReference type="PANTHER" id="PTHR48021">
    <property type="match status" value="1"/>
</dbReference>
<dbReference type="InterPro" id="IPR050549">
    <property type="entry name" value="MFS_Trehalose_Transporter"/>
</dbReference>
<dbReference type="GO" id="GO:0005886">
    <property type="term" value="C:plasma membrane"/>
    <property type="evidence" value="ECO:0007669"/>
    <property type="project" value="UniProtKB-SubCell"/>
</dbReference>
<feature type="region of interest" description="Disordered" evidence="8">
    <location>
        <begin position="22"/>
        <end position="54"/>
    </location>
</feature>
<dbReference type="PROSITE" id="PS00217">
    <property type="entry name" value="SUGAR_TRANSPORT_2"/>
    <property type="match status" value="1"/>
</dbReference>
<evidence type="ECO:0000256" key="2">
    <source>
        <dbReference type="ARBA" id="ARBA00022475"/>
    </source>
</evidence>
<evidence type="ECO:0000313" key="12">
    <source>
        <dbReference type="Proteomes" id="UP001367676"/>
    </source>
</evidence>
<dbReference type="Proteomes" id="UP001367676">
    <property type="component" value="Unassembled WGS sequence"/>
</dbReference>
<organism evidence="11 12">
    <name type="scientific">Parthenolecanium corni</name>
    <dbReference type="NCBI Taxonomy" id="536013"/>
    <lineage>
        <taxon>Eukaryota</taxon>
        <taxon>Metazoa</taxon>
        <taxon>Ecdysozoa</taxon>
        <taxon>Arthropoda</taxon>
        <taxon>Hexapoda</taxon>
        <taxon>Insecta</taxon>
        <taxon>Pterygota</taxon>
        <taxon>Neoptera</taxon>
        <taxon>Paraneoptera</taxon>
        <taxon>Hemiptera</taxon>
        <taxon>Sternorrhyncha</taxon>
        <taxon>Coccoidea</taxon>
        <taxon>Coccidae</taxon>
        <taxon>Parthenolecanium</taxon>
    </lineage>
</organism>
<evidence type="ECO:0000313" key="11">
    <source>
        <dbReference type="EMBL" id="KAK7582474.1"/>
    </source>
</evidence>
<keyword evidence="2" id="KW-1003">Cell membrane</keyword>
<dbReference type="InterPro" id="IPR005829">
    <property type="entry name" value="Sugar_transporter_CS"/>
</dbReference>
<feature type="domain" description="Major facilitator superfamily (MFS) profile" evidence="10">
    <location>
        <begin position="100"/>
        <end position="535"/>
    </location>
</feature>
<comment type="subcellular location">
    <subcellularLocation>
        <location evidence="1">Cell membrane</location>
        <topology evidence="1">Multi-pass membrane protein</topology>
    </subcellularLocation>
</comment>
<dbReference type="FunFam" id="1.20.1250.20:FF:000055">
    <property type="entry name" value="Facilitated trehalose transporter Tret1-2 homolog"/>
    <property type="match status" value="1"/>
</dbReference>
<dbReference type="InterPro" id="IPR036259">
    <property type="entry name" value="MFS_trans_sf"/>
</dbReference>
<evidence type="ECO:0000256" key="7">
    <source>
        <dbReference type="ARBA" id="ARBA00024348"/>
    </source>
</evidence>
<feature type="transmembrane region" description="Helical" evidence="9">
    <location>
        <begin position="411"/>
        <end position="432"/>
    </location>
</feature>
<feature type="transmembrane region" description="Helical" evidence="9">
    <location>
        <begin position="444"/>
        <end position="468"/>
    </location>
</feature>
<feature type="compositionally biased region" description="Polar residues" evidence="8">
    <location>
        <begin position="23"/>
        <end position="37"/>
    </location>
</feature>
<keyword evidence="12" id="KW-1185">Reference proteome</keyword>
<evidence type="ECO:0000259" key="10">
    <source>
        <dbReference type="PROSITE" id="PS50850"/>
    </source>
</evidence>
<dbReference type="InterPro" id="IPR020846">
    <property type="entry name" value="MFS_dom"/>
</dbReference>
<comment type="similarity">
    <text evidence="7">Belongs to the major facilitator superfamily. Sugar transporter (TC 2.A.1.1) family. Trehalose transporter subfamily.</text>
</comment>
<evidence type="ECO:0000256" key="5">
    <source>
        <dbReference type="ARBA" id="ARBA00023136"/>
    </source>
</evidence>
<dbReference type="Gene3D" id="1.20.1250.20">
    <property type="entry name" value="MFS general substrate transporter like domains"/>
    <property type="match status" value="1"/>
</dbReference>
<feature type="transmembrane region" description="Helical" evidence="9">
    <location>
        <begin position="381"/>
        <end position="399"/>
    </location>
</feature>
<dbReference type="SUPFAM" id="SSF103473">
    <property type="entry name" value="MFS general substrate transporter"/>
    <property type="match status" value="1"/>
</dbReference>
<dbReference type="EMBL" id="JBBCAQ010000033">
    <property type="protein sequence ID" value="KAK7582474.1"/>
    <property type="molecule type" value="Genomic_DNA"/>
</dbReference>
<accession>A0AAN9Y1N4</accession>
<feature type="transmembrane region" description="Helical" evidence="9">
    <location>
        <begin position="139"/>
        <end position="161"/>
    </location>
</feature>
<feature type="transmembrane region" description="Helical" evidence="9">
    <location>
        <begin position="507"/>
        <end position="529"/>
    </location>
</feature>
<keyword evidence="5 9" id="KW-0472">Membrane</keyword>
<evidence type="ECO:0000256" key="1">
    <source>
        <dbReference type="ARBA" id="ARBA00004651"/>
    </source>
</evidence>
<dbReference type="Pfam" id="PF00083">
    <property type="entry name" value="Sugar_tr"/>
    <property type="match status" value="1"/>
</dbReference>